<keyword evidence="1" id="KW-0812">Transmembrane</keyword>
<reference evidence="3 5" key="2">
    <citation type="submission" date="2020-12" db="EMBL/GenBank/DDBJ databases">
        <title>Taxonomic evaluation of the Bacillus sporothermodurans group of bacteria based on whole genome sequences.</title>
        <authorList>
            <person name="Fiedler G."/>
            <person name="Herbstmann A.-D."/>
            <person name="Doll E."/>
            <person name="Wenning M."/>
            <person name="Brinks E."/>
            <person name="Kabisch J."/>
            <person name="Breitenwieser F."/>
            <person name="Lappann M."/>
            <person name="Boehnlein C."/>
            <person name="Franz C."/>
        </authorList>
    </citation>
    <scope>NUCLEOTIDE SEQUENCE [LARGE SCALE GENOMIC DNA]</scope>
    <source>
        <strain evidence="3 5">DSM 10599</strain>
    </source>
</reference>
<keyword evidence="1" id="KW-0472">Membrane</keyword>
<dbReference type="Proteomes" id="UP000595512">
    <property type="component" value="Chromosome"/>
</dbReference>
<keyword evidence="1" id="KW-1133">Transmembrane helix</keyword>
<sequence>MVAKKWLIGLVFLLALIGLGSNVIQQPGALFKQLLIWAVIICCIYLIYRLWSGKRPSHQNKRAFLKAARRSKKRIKNRQATASTQINALKKPIRKKSQAKLTVIEGKKGKKKNRAIY</sequence>
<dbReference type="InterPro" id="IPR048110">
    <property type="entry name" value="SA1362/YqhP-like"/>
</dbReference>
<dbReference type="KEGG" id="hspo:JGZ69_16255"/>
<dbReference type="OrthoDB" id="2989424at2"/>
<proteinExistence type="predicted"/>
<evidence type="ECO:0000313" key="3">
    <source>
        <dbReference type="EMBL" id="QQX24343.1"/>
    </source>
</evidence>
<dbReference type="EMBL" id="LQYN01000097">
    <property type="protein sequence ID" value="KYC95092.1"/>
    <property type="molecule type" value="Genomic_DNA"/>
</dbReference>
<feature type="transmembrane region" description="Helical" evidence="1">
    <location>
        <begin position="35"/>
        <end position="52"/>
    </location>
</feature>
<protein>
    <submittedName>
        <fullName evidence="2">Uncharacterized protein</fullName>
    </submittedName>
</protein>
<name>A0A150KMF5_9BACI</name>
<dbReference type="EMBL" id="CP066701">
    <property type="protein sequence ID" value="QQX24343.1"/>
    <property type="molecule type" value="Genomic_DNA"/>
</dbReference>
<evidence type="ECO:0000313" key="5">
    <source>
        <dbReference type="Proteomes" id="UP000595512"/>
    </source>
</evidence>
<evidence type="ECO:0000256" key="1">
    <source>
        <dbReference type="SAM" id="Phobius"/>
    </source>
</evidence>
<dbReference type="AlphaFoldDB" id="A0A150KMF5"/>
<dbReference type="GeneID" id="62500387"/>
<dbReference type="PATRIC" id="fig|46224.3.peg.103"/>
<accession>A0A150KMF5</accession>
<evidence type="ECO:0000313" key="2">
    <source>
        <dbReference type="EMBL" id="KYC95092.1"/>
    </source>
</evidence>
<gene>
    <name evidence="2" type="ORF">B4102_1363</name>
    <name evidence="3" type="ORF">JGZ69_16255</name>
</gene>
<dbReference type="NCBIfam" id="NF041554">
    <property type="entry name" value="SA1362_fam"/>
    <property type="match status" value="1"/>
</dbReference>
<dbReference type="RefSeq" id="WP_066234435.1">
    <property type="nucleotide sequence ID" value="NZ_CP066701.1"/>
</dbReference>
<reference evidence="2 4" key="1">
    <citation type="submission" date="2016-01" db="EMBL/GenBank/DDBJ databases">
        <title>Genome Sequences of Twelve Sporeforming Bacillus Species Isolated from Foods.</title>
        <authorList>
            <person name="Berendsen E.M."/>
            <person name="Wells-Bennik M.H."/>
            <person name="Krawcyk A.O."/>
            <person name="De Jong A."/>
            <person name="Holsappel S."/>
            <person name="Eijlander R.T."/>
            <person name="Kuipers O.P."/>
        </authorList>
    </citation>
    <scope>NUCLEOTIDE SEQUENCE [LARGE SCALE GENOMIC DNA]</scope>
    <source>
        <strain evidence="2 4">B4102</strain>
    </source>
</reference>
<dbReference type="Proteomes" id="UP000075666">
    <property type="component" value="Unassembled WGS sequence"/>
</dbReference>
<keyword evidence="4" id="KW-1185">Reference proteome</keyword>
<evidence type="ECO:0000313" key="4">
    <source>
        <dbReference type="Proteomes" id="UP000075666"/>
    </source>
</evidence>
<organism evidence="2 4">
    <name type="scientific">Heyndrickxia sporothermodurans</name>
    <dbReference type="NCBI Taxonomy" id="46224"/>
    <lineage>
        <taxon>Bacteria</taxon>
        <taxon>Bacillati</taxon>
        <taxon>Bacillota</taxon>
        <taxon>Bacilli</taxon>
        <taxon>Bacillales</taxon>
        <taxon>Bacillaceae</taxon>
        <taxon>Heyndrickxia</taxon>
    </lineage>
</organism>
<dbReference type="STRING" id="46224.B4102_1363"/>